<evidence type="ECO:0000313" key="3">
    <source>
        <dbReference type="Proteomes" id="UP000015105"/>
    </source>
</evidence>
<reference evidence="3" key="2">
    <citation type="journal article" date="2017" name="Nat. Plants">
        <title>The Aegilops tauschii genome reveals multiple impacts of transposons.</title>
        <authorList>
            <person name="Zhao G."/>
            <person name="Zou C."/>
            <person name="Li K."/>
            <person name="Wang K."/>
            <person name="Li T."/>
            <person name="Gao L."/>
            <person name="Zhang X."/>
            <person name="Wang H."/>
            <person name="Yang Z."/>
            <person name="Liu X."/>
            <person name="Jiang W."/>
            <person name="Mao L."/>
            <person name="Kong X."/>
            <person name="Jiao Y."/>
            <person name="Jia J."/>
        </authorList>
    </citation>
    <scope>NUCLEOTIDE SEQUENCE [LARGE SCALE GENOMIC DNA]</scope>
    <source>
        <strain evidence="3">cv. AL8/78</strain>
    </source>
</reference>
<name>A0A453IAU1_AEGTS</name>
<reference evidence="3" key="1">
    <citation type="journal article" date="2014" name="Science">
        <title>Ancient hybridizations among the ancestral genomes of bread wheat.</title>
        <authorList>
            <consortium name="International Wheat Genome Sequencing Consortium,"/>
            <person name="Marcussen T."/>
            <person name="Sandve S.R."/>
            <person name="Heier L."/>
            <person name="Spannagl M."/>
            <person name="Pfeifer M."/>
            <person name="Jakobsen K.S."/>
            <person name="Wulff B.B."/>
            <person name="Steuernagel B."/>
            <person name="Mayer K.F."/>
            <person name="Olsen O.A."/>
        </authorList>
    </citation>
    <scope>NUCLEOTIDE SEQUENCE [LARGE SCALE GENOMIC DNA]</scope>
    <source>
        <strain evidence="3">cv. AL8/78</strain>
    </source>
</reference>
<dbReference type="EnsemblPlants" id="AET4Gv20505200.4">
    <property type="protein sequence ID" value="AET4Gv20505200.4"/>
    <property type="gene ID" value="AET4Gv20505200"/>
</dbReference>
<feature type="compositionally biased region" description="Low complexity" evidence="1">
    <location>
        <begin position="254"/>
        <end position="263"/>
    </location>
</feature>
<proteinExistence type="predicted"/>
<reference evidence="2" key="4">
    <citation type="submission" date="2019-03" db="UniProtKB">
        <authorList>
            <consortium name="EnsemblPlants"/>
        </authorList>
    </citation>
    <scope>IDENTIFICATION</scope>
</reference>
<feature type="region of interest" description="Disordered" evidence="1">
    <location>
        <begin position="244"/>
        <end position="295"/>
    </location>
</feature>
<feature type="region of interest" description="Disordered" evidence="1">
    <location>
        <begin position="368"/>
        <end position="410"/>
    </location>
</feature>
<reference evidence="2" key="3">
    <citation type="journal article" date="2017" name="Nature">
        <title>Genome sequence of the progenitor of the wheat D genome Aegilops tauschii.</title>
        <authorList>
            <person name="Luo M.C."/>
            <person name="Gu Y.Q."/>
            <person name="Puiu D."/>
            <person name="Wang H."/>
            <person name="Twardziok S.O."/>
            <person name="Deal K.R."/>
            <person name="Huo N."/>
            <person name="Zhu T."/>
            <person name="Wang L."/>
            <person name="Wang Y."/>
            <person name="McGuire P.E."/>
            <person name="Liu S."/>
            <person name="Long H."/>
            <person name="Ramasamy R.K."/>
            <person name="Rodriguez J.C."/>
            <person name="Van S.L."/>
            <person name="Yuan L."/>
            <person name="Wang Z."/>
            <person name="Xia Z."/>
            <person name="Xiao L."/>
            <person name="Anderson O.D."/>
            <person name="Ouyang S."/>
            <person name="Liang Y."/>
            <person name="Zimin A.V."/>
            <person name="Pertea G."/>
            <person name="Qi P."/>
            <person name="Bennetzen J.L."/>
            <person name="Dai X."/>
            <person name="Dawson M.W."/>
            <person name="Muller H.G."/>
            <person name="Kugler K."/>
            <person name="Rivarola-Duarte L."/>
            <person name="Spannagl M."/>
            <person name="Mayer K.F.X."/>
            <person name="Lu F.H."/>
            <person name="Bevan M.W."/>
            <person name="Leroy P."/>
            <person name="Li P."/>
            <person name="You F.M."/>
            <person name="Sun Q."/>
            <person name="Liu Z."/>
            <person name="Lyons E."/>
            <person name="Wicker T."/>
            <person name="Salzberg S.L."/>
            <person name="Devos K.M."/>
            <person name="Dvorak J."/>
        </authorList>
    </citation>
    <scope>NUCLEOTIDE SEQUENCE [LARGE SCALE GENOMIC DNA]</scope>
    <source>
        <strain evidence="2">cv. AL8/78</strain>
    </source>
</reference>
<feature type="compositionally biased region" description="Low complexity" evidence="1">
    <location>
        <begin position="274"/>
        <end position="295"/>
    </location>
</feature>
<organism evidence="2 3">
    <name type="scientific">Aegilops tauschii subsp. strangulata</name>
    <name type="common">Goatgrass</name>
    <dbReference type="NCBI Taxonomy" id="200361"/>
    <lineage>
        <taxon>Eukaryota</taxon>
        <taxon>Viridiplantae</taxon>
        <taxon>Streptophyta</taxon>
        <taxon>Embryophyta</taxon>
        <taxon>Tracheophyta</taxon>
        <taxon>Spermatophyta</taxon>
        <taxon>Magnoliopsida</taxon>
        <taxon>Liliopsida</taxon>
        <taxon>Poales</taxon>
        <taxon>Poaceae</taxon>
        <taxon>BOP clade</taxon>
        <taxon>Pooideae</taxon>
        <taxon>Triticodae</taxon>
        <taxon>Triticeae</taxon>
        <taxon>Triticinae</taxon>
        <taxon>Aegilops</taxon>
    </lineage>
</organism>
<dbReference type="Gramene" id="AET4Gv20505200.4">
    <property type="protein sequence ID" value="AET4Gv20505200.4"/>
    <property type="gene ID" value="AET4Gv20505200"/>
</dbReference>
<evidence type="ECO:0000256" key="1">
    <source>
        <dbReference type="SAM" id="MobiDB-lite"/>
    </source>
</evidence>
<dbReference type="AlphaFoldDB" id="A0A453IAU1"/>
<sequence>KSVFGSAPYAMKQAALGAGVAARKNGTPLSMAAVVFSLFVFATFLYNEDIKSIADFPFGAGAGALRAKSPDLHLLQEAEAAAHQAVTTLAMRGEEAIVRVLDAPRHRDRGGGGQGQRRLQRQRQHGRRQCRQGGGGAGEGQGRDAPERDGRRRRGGGEAAGGRGGGRAGVDGEGRGGDGGGAADGGGERAGDVRPVPRQLGVRRGERAGVQGDALRVPDGAGDLHAQRPPRRLVSEVAVAADRLRPPPVRRSSAAGAAAQQAADVRGGFAEPEPVGVDGVPGPVGDPQGPQDPHQVRQQRIQQRLLRPRLQRDGGVLLGALPGGVQLGQPQGAQRPGPRHTVALHRQARQELGQRRLPRLQHLHLVAQRARHESPKRVVRRGGYRVRGGGPARGVQRGAQDVGQVGRPQH</sequence>
<protein>
    <submittedName>
        <fullName evidence="2">Uncharacterized protein</fullName>
    </submittedName>
</protein>
<evidence type="ECO:0000313" key="2">
    <source>
        <dbReference type="EnsemblPlants" id="AET4Gv20505200.4"/>
    </source>
</evidence>
<keyword evidence="3" id="KW-1185">Reference proteome</keyword>
<feature type="compositionally biased region" description="Basic residues" evidence="1">
    <location>
        <begin position="118"/>
        <end position="130"/>
    </location>
</feature>
<dbReference type="Proteomes" id="UP000015105">
    <property type="component" value="Chromosome 4D"/>
</dbReference>
<feature type="compositionally biased region" description="Basic and acidic residues" evidence="1">
    <location>
        <begin position="141"/>
        <end position="150"/>
    </location>
</feature>
<feature type="region of interest" description="Disordered" evidence="1">
    <location>
        <begin position="100"/>
        <end position="230"/>
    </location>
</feature>
<reference evidence="2" key="5">
    <citation type="journal article" date="2021" name="G3 (Bethesda)">
        <title>Aegilops tauschii genome assembly Aet v5.0 features greater sequence contiguity and improved annotation.</title>
        <authorList>
            <person name="Wang L."/>
            <person name="Zhu T."/>
            <person name="Rodriguez J.C."/>
            <person name="Deal K.R."/>
            <person name="Dubcovsky J."/>
            <person name="McGuire P.E."/>
            <person name="Lux T."/>
            <person name="Spannagl M."/>
            <person name="Mayer K.F.X."/>
            <person name="Baldrich P."/>
            <person name="Meyers B.C."/>
            <person name="Huo N."/>
            <person name="Gu Y.Q."/>
            <person name="Zhou H."/>
            <person name="Devos K.M."/>
            <person name="Bennetzen J.L."/>
            <person name="Unver T."/>
            <person name="Budak H."/>
            <person name="Gulick P.J."/>
            <person name="Galiba G."/>
            <person name="Kalapos B."/>
            <person name="Nelson D.R."/>
            <person name="Li P."/>
            <person name="You F.M."/>
            <person name="Luo M.C."/>
            <person name="Dvorak J."/>
        </authorList>
    </citation>
    <scope>NUCLEOTIDE SEQUENCE [LARGE SCALE GENOMIC DNA]</scope>
    <source>
        <strain evidence="2">cv. AL8/78</strain>
    </source>
</reference>
<feature type="compositionally biased region" description="Gly residues" evidence="1">
    <location>
        <begin position="157"/>
        <end position="169"/>
    </location>
</feature>
<accession>A0A453IAU1</accession>